<protein>
    <submittedName>
        <fullName evidence="1">Gene transfer agent family protein</fullName>
    </submittedName>
</protein>
<evidence type="ECO:0000313" key="1">
    <source>
        <dbReference type="EMBL" id="TLX44808.1"/>
    </source>
</evidence>
<sequence>MTSTKIKRFLGDGQYEFNLSSTQIVKLEKLLNVGIGELSQRVVSGRFHHVELVETVRHGLIGAGTSHEQAANLIAVYVDGSPLKPVHALAVEILAAAWDGAPEPEGETHE</sequence>
<dbReference type="Proteomes" id="UP000305131">
    <property type="component" value="Unassembled WGS sequence"/>
</dbReference>
<organism evidence="1 2">
    <name type="scientific">Xanthobacter autotrophicus</name>
    <dbReference type="NCBI Taxonomy" id="280"/>
    <lineage>
        <taxon>Bacteria</taxon>
        <taxon>Pseudomonadati</taxon>
        <taxon>Pseudomonadota</taxon>
        <taxon>Alphaproteobacteria</taxon>
        <taxon>Hyphomicrobiales</taxon>
        <taxon>Xanthobacteraceae</taxon>
        <taxon>Xanthobacter</taxon>
    </lineage>
</organism>
<reference evidence="1 2" key="1">
    <citation type="submission" date="2019-05" db="EMBL/GenBank/DDBJ databases">
        <authorList>
            <person name="Zhou X."/>
        </authorList>
    </citation>
    <scope>NUCLEOTIDE SEQUENCE [LARGE SCALE GENOMIC DNA]</scope>
    <source>
        <strain evidence="1 2">DSM 432</strain>
    </source>
</reference>
<gene>
    <name evidence="1" type="ORF">FBQ73_01800</name>
</gene>
<name>A0A6C1KKF2_XANAU</name>
<proteinExistence type="predicted"/>
<evidence type="ECO:0000313" key="2">
    <source>
        <dbReference type="Proteomes" id="UP000305131"/>
    </source>
</evidence>
<dbReference type="AlphaFoldDB" id="A0A6C1KKF2"/>
<dbReference type="InterPro" id="IPR021791">
    <property type="entry name" value="Phage_TAC_11"/>
</dbReference>
<comment type="caution">
    <text evidence="1">The sequence shown here is derived from an EMBL/GenBank/DDBJ whole genome shotgun (WGS) entry which is preliminary data.</text>
</comment>
<dbReference type="OrthoDB" id="7509188at2"/>
<dbReference type="RefSeq" id="WP_138397809.1">
    <property type="nucleotide sequence ID" value="NZ_JBAFVI010000009.1"/>
</dbReference>
<dbReference type="EMBL" id="VAUP01000004">
    <property type="protein sequence ID" value="TLX44808.1"/>
    <property type="molecule type" value="Genomic_DNA"/>
</dbReference>
<dbReference type="Pfam" id="PF11836">
    <property type="entry name" value="Phage_TAC_11"/>
    <property type="match status" value="1"/>
</dbReference>
<dbReference type="GeneID" id="95772192"/>
<accession>A0A6C1KKF2</accession>